<dbReference type="Proteomes" id="UP000769617">
    <property type="component" value="Unassembled WGS sequence"/>
</dbReference>
<protein>
    <submittedName>
        <fullName evidence="1">Uncharacterized protein</fullName>
    </submittedName>
</protein>
<comment type="caution">
    <text evidence="1">The sequence shown here is derived from an EMBL/GenBank/DDBJ whole genome shotgun (WGS) entry which is preliminary data.</text>
</comment>
<organism evidence="1 2">
    <name type="scientific">Billgrantia antri</name>
    <dbReference type="NCBI Taxonomy" id="2846777"/>
    <lineage>
        <taxon>Bacteria</taxon>
        <taxon>Pseudomonadati</taxon>
        <taxon>Pseudomonadota</taxon>
        <taxon>Gammaproteobacteria</taxon>
        <taxon>Oceanospirillales</taxon>
        <taxon>Halomonadaceae</taxon>
        <taxon>Billgrantia</taxon>
    </lineage>
</organism>
<evidence type="ECO:0000313" key="1">
    <source>
        <dbReference type="EMBL" id="MBW6390208.1"/>
    </source>
</evidence>
<sequence>MTTITRNSLAQAAQEGTGIAHLSPGQAWAAHRLAMPPERLEKPLAPHIAALLENVERVAARKFFASTDRDDTESIIRVAHDEAQPMFLRAPILQTLRQGMVECLPDLTPSGVNDKGEPVYRLAKIAAALDVPEEELLARAEAMGLKDKLSTTPHVHPLH</sequence>
<evidence type="ECO:0000313" key="2">
    <source>
        <dbReference type="Proteomes" id="UP000769617"/>
    </source>
</evidence>
<dbReference type="EMBL" id="JAHYCA010000001">
    <property type="protein sequence ID" value="MBW6390208.1"/>
    <property type="molecule type" value="Genomic_DNA"/>
</dbReference>
<reference evidence="1 2" key="1">
    <citation type="submission" date="2021-07" db="EMBL/GenBank/DDBJ databases">
        <authorList>
            <person name="So Y."/>
        </authorList>
    </citation>
    <scope>NUCLEOTIDE SEQUENCE [LARGE SCALE GENOMIC DNA]</scope>
    <source>
        <strain evidence="1 2">Y3S6</strain>
    </source>
</reference>
<dbReference type="RefSeq" id="WP_219790695.1">
    <property type="nucleotide sequence ID" value="NZ_JAHYCA010000001.1"/>
</dbReference>
<proteinExistence type="predicted"/>
<name>A0ABS6ZJF8_9GAMM</name>
<keyword evidence="2" id="KW-1185">Reference proteome</keyword>
<accession>A0ABS6ZJF8</accession>
<gene>
    <name evidence="1" type="ORF">KPL81_03385</name>
</gene>